<name>G7H6W3_9ACTN</name>
<feature type="transmembrane region" description="Helical" evidence="2">
    <location>
        <begin position="153"/>
        <end position="186"/>
    </location>
</feature>
<dbReference type="EMBL" id="BAEE01000078">
    <property type="protein sequence ID" value="GAB11588.1"/>
    <property type="molecule type" value="Genomic_DNA"/>
</dbReference>
<dbReference type="OrthoDB" id="3463898at2"/>
<feature type="transmembrane region" description="Helical" evidence="2">
    <location>
        <begin position="261"/>
        <end position="281"/>
    </location>
</feature>
<keyword evidence="2" id="KW-0472">Membrane</keyword>
<organism evidence="3 4">
    <name type="scientific">Gordonia araii NBRC 100433</name>
    <dbReference type="NCBI Taxonomy" id="1073574"/>
    <lineage>
        <taxon>Bacteria</taxon>
        <taxon>Bacillati</taxon>
        <taxon>Actinomycetota</taxon>
        <taxon>Actinomycetes</taxon>
        <taxon>Mycobacteriales</taxon>
        <taxon>Gordoniaceae</taxon>
        <taxon>Gordonia</taxon>
    </lineage>
</organism>
<feature type="transmembrane region" description="Helical" evidence="2">
    <location>
        <begin position="59"/>
        <end position="83"/>
    </location>
</feature>
<feature type="transmembrane region" description="Helical" evidence="2">
    <location>
        <begin position="621"/>
        <end position="644"/>
    </location>
</feature>
<keyword evidence="2" id="KW-1133">Transmembrane helix</keyword>
<proteinExistence type="predicted"/>
<dbReference type="AlphaFoldDB" id="G7H6W3"/>
<reference evidence="3 4" key="1">
    <citation type="submission" date="2011-11" db="EMBL/GenBank/DDBJ databases">
        <title>Whole genome shotgun sequence of Gordonia araii NBRC 100433.</title>
        <authorList>
            <person name="Yoshida Y."/>
            <person name="Hosoyama A."/>
            <person name="Tsuchikane K."/>
            <person name="Katsumata H."/>
            <person name="Yamazaki S."/>
            <person name="Fujita N."/>
        </authorList>
    </citation>
    <scope>NUCLEOTIDE SEQUENCE [LARGE SCALE GENOMIC DNA]</scope>
    <source>
        <strain evidence="3 4">NBRC 100433</strain>
    </source>
</reference>
<feature type="region of interest" description="Disordered" evidence="1">
    <location>
        <begin position="313"/>
        <end position="344"/>
    </location>
</feature>
<sequence>MARALLAVSVVGSALVIGAGLRGGPLLMRDAVSTPRSFLTDAALGLGDAPARAVPQDGLLALGSAVVPGTVLVVAVTWIALALSGVGAGLLASRVVADSWAAQCGGALAAIWNPWVAERMMQGHWSLLTGYAAIPWILVAAERIWRRRRGGWPMLWVAVVAAGLTPTGSVLAVIVVAVAVIGPLVWAKELRRGCAAVAVLVVGALPWLVATVVSSSALTGDPGGAQAFSLRAEPGLGRVLTALGMAGIWNADAVPASRTTSWAAVATIMFLVLVGLGWLSVVRGLDTPAPDGGVISDTCGRVPDELASRVYRDHASRDAKPSGGRVPDGGATPNMGGRVPDAGASPKIGGLSDDGPGPNIGGRVPDELASRVYRDPASRDAKRLLAISAALALATVALVVLASTAPGVAAMSFLIEHVPGAGLARDTQKFLALLMPAVAIGVAGSTRALSKLVPAGFAFAAVGTLIVAPLPDAALRLQPVDLPSDWQTVARMIPANEGAVALWPTGITRDYSFTPTQSLDPARRLLRAPVLESGKLEIDGHAVDLDPSSRASQVELALEEGAGPKDLASHGVGWVLVEEPDRNETPAGFAAQTPVFTGEHLRLYRVDNPVISPGASAAQRAIVSVAHLAWVVALAAALASLVVGSRSTRN</sequence>
<evidence type="ECO:0000256" key="2">
    <source>
        <dbReference type="SAM" id="Phobius"/>
    </source>
</evidence>
<evidence type="ECO:0000313" key="3">
    <source>
        <dbReference type="EMBL" id="GAB11588.1"/>
    </source>
</evidence>
<accession>G7H6W3</accession>
<evidence type="ECO:0008006" key="5">
    <source>
        <dbReference type="Google" id="ProtNLM"/>
    </source>
</evidence>
<gene>
    <name evidence="3" type="ORF">GOARA_078_00370</name>
</gene>
<evidence type="ECO:0000256" key="1">
    <source>
        <dbReference type="SAM" id="MobiDB-lite"/>
    </source>
</evidence>
<evidence type="ECO:0000313" key="4">
    <source>
        <dbReference type="Proteomes" id="UP000035088"/>
    </source>
</evidence>
<dbReference type="Proteomes" id="UP000035088">
    <property type="component" value="Unassembled WGS sequence"/>
</dbReference>
<dbReference type="STRING" id="1073574.GOARA_078_00370"/>
<keyword evidence="4" id="KW-1185">Reference proteome</keyword>
<dbReference type="RefSeq" id="WP_007323663.1">
    <property type="nucleotide sequence ID" value="NZ_BAEE01000078.1"/>
</dbReference>
<feature type="transmembrane region" description="Helical" evidence="2">
    <location>
        <begin position="95"/>
        <end position="112"/>
    </location>
</feature>
<keyword evidence="2" id="KW-0812">Transmembrane</keyword>
<feature type="transmembrane region" description="Helical" evidence="2">
    <location>
        <begin position="384"/>
        <end position="415"/>
    </location>
</feature>
<protein>
    <recommendedName>
        <fullName evidence="5">Glycosyltransferase RgtA/B/C/D-like domain-containing protein</fullName>
    </recommendedName>
</protein>
<feature type="transmembrane region" description="Helical" evidence="2">
    <location>
        <begin position="198"/>
        <end position="218"/>
    </location>
</feature>
<comment type="caution">
    <text evidence="3">The sequence shown here is derived from an EMBL/GenBank/DDBJ whole genome shotgun (WGS) entry which is preliminary data.</text>
</comment>
<feature type="transmembrane region" description="Helical" evidence="2">
    <location>
        <begin position="124"/>
        <end position="141"/>
    </location>
</feature>